<evidence type="ECO:0000259" key="3">
    <source>
        <dbReference type="Pfam" id="PF05004"/>
    </source>
</evidence>
<accession>A0A6M2DZ35</accession>
<feature type="chain" id="PRO_5026869297" evidence="1">
    <location>
        <begin position="22"/>
        <end position="215"/>
    </location>
</feature>
<protein>
    <submittedName>
        <fullName evidence="4">Putative interferon-related protein pc4</fullName>
    </submittedName>
</protein>
<dbReference type="AlphaFoldDB" id="A0A6M2DZ35"/>
<evidence type="ECO:0000259" key="2">
    <source>
        <dbReference type="Pfam" id="PF04836"/>
    </source>
</evidence>
<dbReference type="Pfam" id="PF04836">
    <property type="entry name" value="IFRD_C"/>
    <property type="match status" value="1"/>
</dbReference>
<dbReference type="Pfam" id="PF05004">
    <property type="entry name" value="IFRD"/>
    <property type="match status" value="1"/>
</dbReference>
<feature type="domain" description="Interferon-related developmental regulator C-terminal" evidence="2">
    <location>
        <begin position="159"/>
        <end position="210"/>
    </location>
</feature>
<dbReference type="InterPro" id="IPR007701">
    <property type="entry name" value="Interferon-rel_develop_reg_N"/>
</dbReference>
<name>A0A6M2DZ35_XENCH</name>
<dbReference type="EMBL" id="GIIL01007598">
    <property type="protein sequence ID" value="NOV51324.1"/>
    <property type="molecule type" value="Transcribed_RNA"/>
</dbReference>
<feature type="signal peptide" evidence="1">
    <location>
        <begin position="1"/>
        <end position="21"/>
    </location>
</feature>
<dbReference type="InterPro" id="IPR039777">
    <property type="entry name" value="IFRD"/>
</dbReference>
<sequence length="215" mass="24180">MHAAALSSWGLLLTLIPSGDVVNFMADGLRTLPSIKSLAGLLQSPHLEVRLIAGECIALLLEIGRGHQEDFLDSCLCELIDATKQLATDSHKYRAKRDRKTQRATFRDILRYLEEDIPPDMQVRFGTEVLILDSWTSHRQYNAICGTLGTGLNLHLTENDFIRDIFELGPRLESLGANINKQRKLERHLMNAAAFKARTISRNKNRDKRSAVVSC</sequence>
<organism evidence="4">
    <name type="scientific">Xenopsylla cheopis</name>
    <name type="common">Oriental rat flea</name>
    <name type="synonym">Pulex cheopis</name>
    <dbReference type="NCBI Taxonomy" id="163159"/>
    <lineage>
        <taxon>Eukaryota</taxon>
        <taxon>Metazoa</taxon>
        <taxon>Ecdysozoa</taxon>
        <taxon>Arthropoda</taxon>
        <taxon>Hexapoda</taxon>
        <taxon>Insecta</taxon>
        <taxon>Pterygota</taxon>
        <taxon>Neoptera</taxon>
        <taxon>Endopterygota</taxon>
        <taxon>Siphonaptera</taxon>
        <taxon>Pulicidae</taxon>
        <taxon>Xenopsyllinae</taxon>
        <taxon>Xenopsylla</taxon>
    </lineage>
</organism>
<dbReference type="InterPro" id="IPR006921">
    <property type="entry name" value="Interferon-rel_develop_reg_C"/>
</dbReference>
<proteinExistence type="predicted"/>
<dbReference type="PANTHER" id="PTHR12354:SF1">
    <property type="entry name" value="INTERFERON-RELATED DEVELOPMENTAL REGULATOR 1"/>
    <property type="match status" value="1"/>
</dbReference>
<dbReference type="PANTHER" id="PTHR12354">
    <property type="entry name" value="INTERFERON-RELATED DEVELOPMENTAL REGULATOR"/>
    <property type="match status" value="1"/>
</dbReference>
<reference evidence="4" key="1">
    <citation type="submission" date="2020-03" db="EMBL/GenBank/DDBJ databases">
        <title>Transcriptomic Profiling of the Digestive Tract of the Rat Flea, Xenopsylla cheopis, Following Blood Feeding and Infection with Yersinia pestis.</title>
        <authorList>
            <person name="Bland D.M."/>
            <person name="Martens C.A."/>
            <person name="Virtaneva K."/>
            <person name="Kanakabandi K."/>
            <person name="Long D."/>
            <person name="Rosenke R."/>
            <person name="Saturday G.A."/>
            <person name="Hoyt F.H."/>
            <person name="Bruno D.P."/>
            <person name="Ribeiro J.M.C."/>
            <person name="Hinnebusch J."/>
        </authorList>
    </citation>
    <scope>NUCLEOTIDE SEQUENCE</scope>
</reference>
<feature type="domain" description="Interferon-related developmental regulator N-terminal" evidence="3">
    <location>
        <begin position="1"/>
        <end position="114"/>
    </location>
</feature>
<evidence type="ECO:0000256" key="1">
    <source>
        <dbReference type="SAM" id="SignalP"/>
    </source>
</evidence>
<evidence type="ECO:0000313" key="4">
    <source>
        <dbReference type="EMBL" id="NOV51324.1"/>
    </source>
</evidence>
<keyword evidence="1" id="KW-0732">Signal</keyword>